<dbReference type="AlphaFoldDB" id="A0A5S9IM55"/>
<dbReference type="Proteomes" id="UP000326354">
    <property type="component" value="Chromosome"/>
</dbReference>
<dbReference type="KEGG" id="uam:UABAM_02798"/>
<evidence type="ECO:0000313" key="2">
    <source>
        <dbReference type="Proteomes" id="UP000326354"/>
    </source>
</evidence>
<dbReference type="EMBL" id="AP019860">
    <property type="protein sequence ID" value="BBM84438.1"/>
    <property type="molecule type" value="Genomic_DNA"/>
</dbReference>
<proteinExistence type="predicted"/>
<accession>A0A5S9IM55</accession>
<reference evidence="1 2" key="1">
    <citation type="submission" date="2019-08" db="EMBL/GenBank/DDBJ databases">
        <title>Complete genome sequence of Candidatus Uab amorphum.</title>
        <authorList>
            <person name="Shiratori T."/>
            <person name="Suzuki S."/>
            <person name="Kakizawa Y."/>
            <person name="Ishida K."/>
        </authorList>
    </citation>
    <scope>NUCLEOTIDE SEQUENCE [LARGE SCALE GENOMIC DNA]</scope>
    <source>
        <strain evidence="1 2">SRT547</strain>
    </source>
</reference>
<organism evidence="1 2">
    <name type="scientific">Uabimicrobium amorphum</name>
    <dbReference type="NCBI Taxonomy" id="2596890"/>
    <lineage>
        <taxon>Bacteria</taxon>
        <taxon>Pseudomonadati</taxon>
        <taxon>Planctomycetota</taxon>
        <taxon>Candidatus Uabimicrobiia</taxon>
        <taxon>Candidatus Uabimicrobiales</taxon>
        <taxon>Candidatus Uabimicrobiaceae</taxon>
        <taxon>Candidatus Uabimicrobium</taxon>
    </lineage>
</organism>
<protein>
    <submittedName>
        <fullName evidence="1">Uncharacterized protein</fullName>
    </submittedName>
</protein>
<gene>
    <name evidence="1" type="ORF">UABAM_02798</name>
</gene>
<keyword evidence="2" id="KW-1185">Reference proteome</keyword>
<name>A0A5S9IM55_UABAM</name>
<evidence type="ECO:0000313" key="1">
    <source>
        <dbReference type="EMBL" id="BBM84438.1"/>
    </source>
</evidence>
<sequence>MAKKAKKRKMDLSGIAWVSGGMGVSELAGREVEKLVSPMVADKILNANSLSDKGRVSIYRGAQAASKAAGGLAATWATYKVAKAMKVKEQNVKAVKMGGLGASILNALKCILEIKNAFGENAQSSAALLVEERKRLAISAPASTGAYLTVNRTGAYLTNKSQINQTGAYMTADEKPVKIM</sequence>